<gene>
    <name evidence="3" type="ORF">LTR97_002261</name>
</gene>
<reference evidence="3" key="1">
    <citation type="submission" date="2023-08" db="EMBL/GenBank/DDBJ databases">
        <title>Black Yeasts Isolated from many extreme environments.</title>
        <authorList>
            <person name="Coleine C."/>
            <person name="Stajich J.E."/>
            <person name="Selbmann L."/>
        </authorList>
    </citation>
    <scope>NUCLEOTIDE SEQUENCE</scope>
    <source>
        <strain evidence="3">CCFEE 5810</strain>
    </source>
</reference>
<comment type="caution">
    <text evidence="3">The sequence shown here is derived from an EMBL/GenBank/DDBJ whole genome shotgun (WGS) entry which is preliminary data.</text>
</comment>
<dbReference type="AlphaFoldDB" id="A0AAN7ZQ29"/>
<organism evidence="3 4">
    <name type="scientific">Elasticomyces elasticus</name>
    <dbReference type="NCBI Taxonomy" id="574655"/>
    <lineage>
        <taxon>Eukaryota</taxon>
        <taxon>Fungi</taxon>
        <taxon>Dikarya</taxon>
        <taxon>Ascomycota</taxon>
        <taxon>Pezizomycotina</taxon>
        <taxon>Dothideomycetes</taxon>
        <taxon>Dothideomycetidae</taxon>
        <taxon>Mycosphaerellales</taxon>
        <taxon>Teratosphaeriaceae</taxon>
        <taxon>Elasticomyces</taxon>
    </lineage>
</organism>
<dbReference type="EMBL" id="JAVRQU010000003">
    <property type="protein sequence ID" value="KAK5705144.1"/>
    <property type="molecule type" value="Genomic_DNA"/>
</dbReference>
<dbReference type="Proteomes" id="UP001310594">
    <property type="component" value="Unassembled WGS sequence"/>
</dbReference>
<sequence>MSLLVNGKFPPVSAFTSANVTADERSSAIDFINRINFLFEEFNHDKMLSAFLDDSIVYHFHGKIEGKEETRRFFEDVYGYLIPGVTRHATNHIVDRDGEHGVMVRYHEQLFRNAWPAEVSDAAGAAEERTDGLPALWLFSPMIDRLRMTAEGWKIMERYVGASTFNKKLDPPKSPETKAAEPRTSLSVISDAFNSISQ</sequence>
<feature type="compositionally biased region" description="Basic and acidic residues" evidence="1">
    <location>
        <begin position="167"/>
        <end position="181"/>
    </location>
</feature>
<dbReference type="SUPFAM" id="SSF54427">
    <property type="entry name" value="NTF2-like"/>
    <property type="match status" value="1"/>
</dbReference>
<proteinExistence type="predicted"/>
<evidence type="ECO:0000259" key="2">
    <source>
        <dbReference type="Pfam" id="PF13577"/>
    </source>
</evidence>
<dbReference type="InterPro" id="IPR032710">
    <property type="entry name" value="NTF2-like_dom_sf"/>
</dbReference>
<dbReference type="Pfam" id="PF13577">
    <property type="entry name" value="SnoaL_4"/>
    <property type="match status" value="1"/>
</dbReference>
<feature type="domain" description="SnoaL-like" evidence="2">
    <location>
        <begin position="23"/>
        <end position="158"/>
    </location>
</feature>
<evidence type="ECO:0000313" key="4">
    <source>
        <dbReference type="Proteomes" id="UP001310594"/>
    </source>
</evidence>
<protein>
    <recommendedName>
        <fullName evidence="2">SnoaL-like domain-containing protein</fullName>
    </recommendedName>
</protein>
<evidence type="ECO:0000313" key="3">
    <source>
        <dbReference type="EMBL" id="KAK5705144.1"/>
    </source>
</evidence>
<dbReference type="InterPro" id="IPR037401">
    <property type="entry name" value="SnoaL-like"/>
</dbReference>
<accession>A0AAN7ZQ29</accession>
<name>A0AAN7ZQ29_9PEZI</name>
<dbReference type="Gene3D" id="3.10.450.50">
    <property type="match status" value="1"/>
</dbReference>
<evidence type="ECO:0000256" key="1">
    <source>
        <dbReference type="SAM" id="MobiDB-lite"/>
    </source>
</evidence>
<feature type="region of interest" description="Disordered" evidence="1">
    <location>
        <begin position="166"/>
        <end position="185"/>
    </location>
</feature>